<feature type="compositionally biased region" description="Basic and acidic residues" evidence="8">
    <location>
        <begin position="168"/>
        <end position="183"/>
    </location>
</feature>
<dbReference type="InterPro" id="IPR039999">
    <property type="entry name" value="LYAR"/>
</dbReference>
<feature type="compositionally biased region" description="Polar residues" evidence="8">
    <location>
        <begin position="233"/>
        <end position="242"/>
    </location>
</feature>
<name>A0A8D8VJ74_9HEMI</name>
<keyword evidence="6" id="KW-0539">Nucleus</keyword>
<dbReference type="Pfam" id="PF08790">
    <property type="entry name" value="zf-LYAR"/>
    <property type="match status" value="1"/>
</dbReference>
<dbReference type="AlphaFoldDB" id="A0A8D8VJ74"/>
<evidence type="ECO:0000256" key="6">
    <source>
        <dbReference type="ARBA" id="ARBA00023242"/>
    </source>
</evidence>
<feature type="compositionally biased region" description="Basic and acidic residues" evidence="8">
    <location>
        <begin position="199"/>
        <end position="213"/>
    </location>
</feature>
<evidence type="ECO:0000313" key="11">
    <source>
        <dbReference type="EMBL" id="CAG6724454.1"/>
    </source>
</evidence>
<evidence type="ECO:0000256" key="7">
    <source>
        <dbReference type="PROSITE-ProRule" id="PRU01145"/>
    </source>
</evidence>
<feature type="compositionally biased region" description="Polar residues" evidence="8">
    <location>
        <begin position="280"/>
        <end position="294"/>
    </location>
</feature>
<accession>A0A8D8VJ74</accession>
<comment type="subcellular location">
    <subcellularLocation>
        <location evidence="1">Nucleus</location>
    </subcellularLocation>
</comment>
<dbReference type="InterPro" id="IPR036236">
    <property type="entry name" value="Znf_C2H2_sf"/>
</dbReference>
<feature type="region of interest" description="Disordered" evidence="8">
    <location>
        <begin position="168"/>
        <end position="397"/>
    </location>
</feature>
<dbReference type="GO" id="GO:0003677">
    <property type="term" value="F:DNA binding"/>
    <property type="evidence" value="ECO:0007669"/>
    <property type="project" value="InterPro"/>
</dbReference>
<dbReference type="GO" id="GO:0000122">
    <property type="term" value="P:negative regulation of transcription by RNA polymerase II"/>
    <property type="evidence" value="ECO:0007669"/>
    <property type="project" value="TreeGrafter"/>
</dbReference>
<feature type="domain" description="Zinc finger C2H2 LYAR-type" evidence="9">
    <location>
        <begin position="36"/>
        <end position="61"/>
    </location>
</feature>
<keyword evidence="5" id="KW-0862">Zinc</keyword>
<feature type="domain" description="Cell growth-regulating nucleolar protein-like winged helix" evidence="10">
    <location>
        <begin position="394"/>
        <end position="459"/>
    </location>
</feature>
<dbReference type="PANTHER" id="PTHR13100">
    <property type="entry name" value="CELL GROWTH-REGULATING NUCLEOLAR PROTEIN LYAR"/>
    <property type="match status" value="1"/>
</dbReference>
<dbReference type="Gene3D" id="3.30.1490.490">
    <property type="match status" value="1"/>
</dbReference>
<dbReference type="PROSITE" id="PS51804">
    <property type="entry name" value="ZF_C2HC_LYAR"/>
    <property type="match status" value="1"/>
</dbReference>
<evidence type="ECO:0000256" key="1">
    <source>
        <dbReference type="ARBA" id="ARBA00004123"/>
    </source>
</evidence>
<dbReference type="Pfam" id="PF25879">
    <property type="entry name" value="WHD_LYAR"/>
    <property type="match status" value="1"/>
</dbReference>
<evidence type="ECO:0000256" key="5">
    <source>
        <dbReference type="ARBA" id="ARBA00022833"/>
    </source>
</evidence>
<evidence type="ECO:0000256" key="3">
    <source>
        <dbReference type="ARBA" id="ARBA00022737"/>
    </source>
</evidence>
<evidence type="ECO:0000256" key="8">
    <source>
        <dbReference type="SAM" id="MobiDB-lite"/>
    </source>
</evidence>
<dbReference type="GO" id="GO:0008270">
    <property type="term" value="F:zinc ion binding"/>
    <property type="evidence" value="ECO:0007669"/>
    <property type="project" value="UniProtKB-KW"/>
</dbReference>
<feature type="compositionally biased region" description="Basic and acidic residues" evidence="8">
    <location>
        <begin position="221"/>
        <end position="232"/>
    </location>
</feature>
<evidence type="ECO:0000256" key="4">
    <source>
        <dbReference type="ARBA" id="ARBA00022771"/>
    </source>
</evidence>
<dbReference type="InterPro" id="IPR014898">
    <property type="entry name" value="Znf_C2H2_LYAR"/>
</dbReference>
<evidence type="ECO:0000256" key="2">
    <source>
        <dbReference type="ARBA" id="ARBA00022723"/>
    </source>
</evidence>
<dbReference type="SUPFAM" id="SSF57667">
    <property type="entry name" value="beta-beta-alpha zinc fingers"/>
    <property type="match status" value="1"/>
</dbReference>
<dbReference type="GO" id="GO:0005730">
    <property type="term" value="C:nucleolus"/>
    <property type="evidence" value="ECO:0007669"/>
    <property type="project" value="TreeGrafter"/>
</dbReference>
<sequence length="460" mass="52075">MVTFTCNNCGDSVKKNRVEKHYSMECRRKTGGPNVCCIDCLKDFRQDYDAHTSCQTEDERYSAKGTFVPKEAKNKQQKKQMTWSEIIQSVASQENLSQSFKDILDIFKDNENVPRKEAKFKNFCKNNYHLRRFTEKDIMSVFTLIQEEMKKNQEAAKLEQQQALAAAKEKKATEQSEAKKRSISESGEDDQEQVQAKKVKTDNTEDVVVESKKDKKKKKKSIDIEINDKENNETSATPNGVASNGKLTKAEKKKNKKARQAAAKNTDVEMQSTEKVDMKVTSNGVQNGQDSNMSDKQKKKRNKKKSMEAATSATETIVEETKPTNGVDTGIVVTNGISKKKKKNKSKGNTEASEETKTEPGDTSVADEESEELNTSVHSHTTPKKKRKSTEPEKTPFKEIIAKLLKPGTEFKLKALKKMVFAVYKSGEEEVPREVRENFNKKLSKIPNVQVNEKIVKMVK</sequence>
<dbReference type="PANTHER" id="PTHR13100:SF10">
    <property type="entry name" value="CELL GROWTH-REGULATING NUCLEOLAR PROTEIN"/>
    <property type="match status" value="1"/>
</dbReference>
<reference evidence="11" key="1">
    <citation type="submission" date="2021-05" db="EMBL/GenBank/DDBJ databases">
        <authorList>
            <person name="Alioto T."/>
            <person name="Alioto T."/>
            <person name="Gomez Garrido J."/>
        </authorList>
    </citation>
    <scope>NUCLEOTIDE SEQUENCE</scope>
</reference>
<proteinExistence type="predicted"/>
<keyword evidence="3" id="KW-0677">Repeat</keyword>
<dbReference type="GO" id="GO:0006364">
    <property type="term" value="P:rRNA processing"/>
    <property type="evidence" value="ECO:0007669"/>
    <property type="project" value="TreeGrafter"/>
</dbReference>
<organism evidence="11">
    <name type="scientific">Cacopsylla melanoneura</name>
    <dbReference type="NCBI Taxonomy" id="428564"/>
    <lineage>
        <taxon>Eukaryota</taxon>
        <taxon>Metazoa</taxon>
        <taxon>Ecdysozoa</taxon>
        <taxon>Arthropoda</taxon>
        <taxon>Hexapoda</taxon>
        <taxon>Insecta</taxon>
        <taxon>Pterygota</taxon>
        <taxon>Neoptera</taxon>
        <taxon>Paraneoptera</taxon>
        <taxon>Hemiptera</taxon>
        <taxon>Sternorrhyncha</taxon>
        <taxon>Psylloidea</taxon>
        <taxon>Psyllidae</taxon>
        <taxon>Psyllinae</taxon>
        <taxon>Cacopsylla</taxon>
    </lineage>
</organism>
<evidence type="ECO:0000259" key="10">
    <source>
        <dbReference type="Pfam" id="PF25879"/>
    </source>
</evidence>
<evidence type="ECO:0000259" key="9">
    <source>
        <dbReference type="Pfam" id="PF08790"/>
    </source>
</evidence>
<keyword evidence="4 7" id="KW-0863">Zinc-finger</keyword>
<dbReference type="EMBL" id="HBUF01367692">
    <property type="protein sequence ID" value="CAG6724454.1"/>
    <property type="molecule type" value="Transcribed_RNA"/>
</dbReference>
<protein>
    <submittedName>
        <fullName evidence="11">Cell growth-regulating nucleolar protein</fullName>
    </submittedName>
</protein>
<dbReference type="InterPro" id="IPR058719">
    <property type="entry name" value="WHD_LYAR"/>
</dbReference>
<keyword evidence="2" id="KW-0479">Metal-binding</keyword>